<feature type="non-terminal residue" evidence="1">
    <location>
        <position position="1"/>
    </location>
</feature>
<evidence type="ECO:0000313" key="1">
    <source>
        <dbReference type="EMBL" id="RZM69420.1"/>
    </source>
</evidence>
<accession>A0A4Q7DWT4</accession>
<dbReference type="AlphaFoldDB" id="A0A4Q7DWT4"/>
<reference evidence="1 2" key="1">
    <citation type="submission" date="2018-01" db="EMBL/GenBank/DDBJ databases">
        <title>Co-occurrence of chitin degradation, pigmentation and bioactivity in marine Pseudoalteromonas.</title>
        <authorList>
            <person name="Paulsen S."/>
            <person name="Gram L."/>
            <person name="Machado H."/>
        </authorList>
    </citation>
    <scope>NUCLEOTIDE SEQUENCE [LARGE SCALE GENOMIC DNA]</scope>
    <source>
        <strain evidence="1 2">S1946</strain>
    </source>
</reference>
<protein>
    <recommendedName>
        <fullName evidence="3">Sugar-binding protein</fullName>
    </recommendedName>
</protein>
<gene>
    <name evidence="1" type="ORF">C3B51_23535</name>
</gene>
<dbReference type="EMBL" id="PPUZ01000176">
    <property type="protein sequence ID" value="RZM69420.1"/>
    <property type="molecule type" value="Genomic_DNA"/>
</dbReference>
<organism evidence="1 2">
    <name type="scientific">Pseudoalteromonas rubra</name>
    <dbReference type="NCBI Taxonomy" id="43658"/>
    <lineage>
        <taxon>Bacteria</taxon>
        <taxon>Pseudomonadati</taxon>
        <taxon>Pseudomonadota</taxon>
        <taxon>Gammaproteobacteria</taxon>
        <taxon>Alteromonadales</taxon>
        <taxon>Pseudoalteromonadaceae</taxon>
        <taxon>Pseudoalteromonas</taxon>
    </lineage>
</organism>
<proteinExistence type="predicted"/>
<evidence type="ECO:0000313" key="2">
    <source>
        <dbReference type="Proteomes" id="UP000292345"/>
    </source>
</evidence>
<comment type="caution">
    <text evidence="1">The sequence shown here is derived from an EMBL/GenBank/DDBJ whole genome shotgun (WGS) entry which is preliminary data.</text>
</comment>
<dbReference type="Proteomes" id="UP000292345">
    <property type="component" value="Unassembled WGS sequence"/>
</dbReference>
<dbReference type="Gene3D" id="2.180.10.10">
    <property type="entry name" value="RHS repeat-associated core"/>
    <property type="match status" value="1"/>
</dbReference>
<name>A0A4Q7DWT4_9GAMM</name>
<dbReference type="RefSeq" id="WP_165389237.1">
    <property type="nucleotide sequence ID" value="NZ_PPUZ01000176.1"/>
</dbReference>
<evidence type="ECO:0008006" key="3">
    <source>
        <dbReference type="Google" id="ProtNLM"/>
    </source>
</evidence>
<sequence>TTETTFGYDVLNRVTTVNGDNERYVYDANGNLKSKDGWTQKYGKAGEPLHAIYERVKGAQTETFSYDANGNQLSATVHLNGRTHTRTLAYQVLKDTHPKLAYRSCAVYL</sequence>